<feature type="binding site" evidence="10">
    <location>
        <position position="61"/>
    </location>
    <ligand>
        <name>Zn(2+)</name>
        <dbReference type="ChEBI" id="CHEBI:29105"/>
    </ligand>
</feature>
<feature type="binding site" evidence="10">
    <location>
        <position position="248"/>
    </location>
    <ligand>
        <name>Zn(2+)</name>
        <dbReference type="ChEBI" id="CHEBI:29105"/>
    </ligand>
</feature>
<comment type="catalytic activity">
    <reaction evidence="9 10">
        <text>1D-myo-inositol 2-amino-2-deoxy-alpha-D-glucopyranoside + L-cysteine + ATP = 1D-myo-inositol 2-(L-cysteinylamino)-2-deoxy-alpha-D-glucopyranoside + AMP + diphosphate + H(+)</text>
        <dbReference type="Rhea" id="RHEA:26176"/>
        <dbReference type="ChEBI" id="CHEBI:15378"/>
        <dbReference type="ChEBI" id="CHEBI:30616"/>
        <dbReference type="ChEBI" id="CHEBI:33019"/>
        <dbReference type="ChEBI" id="CHEBI:35235"/>
        <dbReference type="ChEBI" id="CHEBI:58886"/>
        <dbReference type="ChEBI" id="CHEBI:58887"/>
        <dbReference type="ChEBI" id="CHEBI:456215"/>
        <dbReference type="EC" id="6.3.1.13"/>
    </reaction>
</comment>
<dbReference type="PANTHER" id="PTHR10890">
    <property type="entry name" value="CYSTEINYL-TRNA SYNTHETASE"/>
    <property type="match status" value="1"/>
</dbReference>
<evidence type="ECO:0000256" key="6">
    <source>
        <dbReference type="ARBA" id="ARBA00022741"/>
    </source>
</evidence>
<feature type="binding site" evidence="10">
    <location>
        <position position="273"/>
    </location>
    <ligand>
        <name>Zn(2+)</name>
        <dbReference type="ChEBI" id="CHEBI:29105"/>
    </ligand>
</feature>
<feature type="binding site" evidence="10">
    <location>
        <begin position="99"/>
        <end position="101"/>
    </location>
    <ligand>
        <name>L-cysteinyl-5'-AMP</name>
        <dbReference type="ChEBI" id="CHEBI:144924"/>
    </ligand>
</feature>
<dbReference type="CDD" id="cd00672">
    <property type="entry name" value="CysRS_core"/>
    <property type="match status" value="1"/>
</dbReference>
<comment type="function">
    <text evidence="1 10">Catalyzes the ATP-dependent condensation of GlcN-Ins and L-cysteine to form L-Cys-GlcN-Ins.</text>
</comment>
<dbReference type="InterPro" id="IPR014729">
    <property type="entry name" value="Rossmann-like_a/b/a_fold"/>
</dbReference>
<sequence>MHSWPNPEIPKLDIADTANTADTSDTSGVQAPELFLYDTADDAVKPVKRPDPGHEVGVYVCGITPYDSTHLGHAATYLTFDLINRYLIATGSPVHYVQNITDVDDPLFERAERDGVDWRELGTSQINLFRSDMEALEVIPPRDYIGAMESIDEVVAMVERLLEVGAAYQLDDEYPDIYADHTFTSQFGYESRYDESTMDELFAERGGDPDRPGKRHPLDALLWRAHREGEPAWEAPFGAGRPGWHIECSAIATNRLGASFAIQGGGSDLRFPHHEYSAAHAEAAHNTPRMAEHYVHAGMIGLDGVKMSKSLGNLVFVSKLTAQGHDPSAIRLGVFASHYRGDRDWSDEVLATAEQRLSTWREALRRAEESALNGWTAPTAEEVRDVIQDITARIAQDLDTPGALAAMDQFAQRLLARADEEAQDGRSLAASDIKVETTAETTAATTAAQKVRSALYALLGVRV</sequence>
<feature type="short sequence motif" description="'ERGGDP' region" evidence="10">
    <location>
        <begin position="204"/>
        <end position="209"/>
    </location>
</feature>
<evidence type="ECO:0000256" key="4">
    <source>
        <dbReference type="ARBA" id="ARBA00022598"/>
    </source>
</evidence>
<evidence type="ECO:0000313" key="12">
    <source>
        <dbReference type="EMBL" id="RIX35803.1"/>
    </source>
</evidence>
<dbReference type="InterPro" id="IPR017812">
    <property type="entry name" value="Mycothiol_ligase_MshC"/>
</dbReference>
<dbReference type="Gene3D" id="1.20.120.640">
    <property type="entry name" value="Anticodon-binding domain of a subclass of class I aminoacyl-tRNA synthetases"/>
    <property type="match status" value="1"/>
</dbReference>
<dbReference type="NCBIfam" id="TIGR03447">
    <property type="entry name" value="mycothiol_MshC"/>
    <property type="match status" value="1"/>
</dbReference>
<keyword evidence="4 10" id="KW-0436">Ligase</keyword>
<dbReference type="GO" id="GO:0005524">
    <property type="term" value="F:ATP binding"/>
    <property type="evidence" value="ECO:0007669"/>
    <property type="project" value="UniProtKB-KW"/>
</dbReference>
<feature type="binding site" evidence="10">
    <location>
        <begin position="61"/>
        <end position="64"/>
    </location>
    <ligand>
        <name>L-cysteinyl-5'-AMP</name>
        <dbReference type="ChEBI" id="CHEBI:144924"/>
    </ligand>
</feature>
<keyword evidence="6 10" id="KW-0547">Nucleotide-binding</keyword>
<keyword evidence="13" id="KW-1185">Reference proteome</keyword>
<dbReference type="OrthoDB" id="9815130at2"/>
<dbReference type="InterPro" id="IPR032678">
    <property type="entry name" value="tRNA-synt_1_cat_dom"/>
</dbReference>
<feature type="short sequence motif" description="'KMSKS' region" evidence="10">
    <location>
        <begin position="306"/>
        <end position="310"/>
    </location>
</feature>
<protein>
    <recommendedName>
        <fullName evidence="10">L-cysteine:1D-myo-inositol 2-amino-2-deoxy-alpha-D-glucopyranoside ligase</fullName>
        <shortName evidence="10">L-Cys:GlcN-Ins ligase</shortName>
        <ecNumber evidence="10">6.3.1.13</ecNumber>
    </recommendedName>
    <alternativeName>
        <fullName evidence="10">Mycothiol ligase</fullName>
        <shortName evidence="10">MSH ligase</shortName>
    </alternativeName>
</protein>
<dbReference type="PANTHER" id="PTHR10890:SF3">
    <property type="entry name" value="CYSTEINE--TRNA LIGASE, CYTOPLASMIC"/>
    <property type="match status" value="1"/>
</dbReference>
<evidence type="ECO:0000256" key="2">
    <source>
        <dbReference type="ARBA" id="ARBA00007723"/>
    </source>
</evidence>
<dbReference type="EMBL" id="QXJK01000003">
    <property type="protein sequence ID" value="RIX35803.1"/>
    <property type="molecule type" value="Genomic_DNA"/>
</dbReference>
<comment type="similarity">
    <text evidence="2 10">Belongs to the class-I aminoacyl-tRNA synthetase family. MshC subfamily.</text>
</comment>
<dbReference type="GO" id="GO:0035446">
    <property type="term" value="F:cysteine-glucosaminylinositol ligase activity"/>
    <property type="evidence" value="ECO:0007669"/>
    <property type="project" value="UniProtKB-UniRule"/>
</dbReference>
<evidence type="ECO:0000259" key="11">
    <source>
        <dbReference type="Pfam" id="PF01406"/>
    </source>
</evidence>
<dbReference type="GO" id="GO:0008270">
    <property type="term" value="F:zinc ion binding"/>
    <property type="evidence" value="ECO:0007669"/>
    <property type="project" value="UniProtKB-UniRule"/>
</dbReference>
<keyword evidence="8 10" id="KW-0067">ATP-binding</keyword>
<feature type="domain" description="tRNA synthetases class I catalytic" evidence="11">
    <location>
        <begin position="54"/>
        <end position="354"/>
    </location>
</feature>
<dbReference type="SUPFAM" id="SSF52374">
    <property type="entry name" value="Nucleotidylyl transferase"/>
    <property type="match status" value="1"/>
</dbReference>
<keyword evidence="7 10" id="KW-0862">Zinc</keyword>
<evidence type="ECO:0000256" key="5">
    <source>
        <dbReference type="ARBA" id="ARBA00022723"/>
    </source>
</evidence>
<dbReference type="EC" id="6.3.1.13" evidence="10"/>
<evidence type="ECO:0000256" key="3">
    <source>
        <dbReference type="ARBA" id="ARBA00011245"/>
    </source>
</evidence>
<feature type="binding site" evidence="10">
    <location>
        <position position="244"/>
    </location>
    <ligand>
        <name>L-cysteinyl-5'-AMP</name>
        <dbReference type="ChEBI" id="CHEBI:144924"/>
    </ligand>
</feature>
<gene>
    <name evidence="10 12" type="primary">mshC</name>
    <name evidence="12" type="ORF">D3M95_03725</name>
</gene>
<dbReference type="Pfam" id="PF01406">
    <property type="entry name" value="tRNA-synt_1e"/>
    <property type="match status" value="1"/>
</dbReference>
<dbReference type="GO" id="GO:0010125">
    <property type="term" value="P:mycothiol biosynthetic process"/>
    <property type="evidence" value="ECO:0007669"/>
    <property type="project" value="UniProtKB-UniRule"/>
</dbReference>
<name>A0A418Q8T1_9CORY</name>
<dbReference type="Gene3D" id="3.40.50.620">
    <property type="entry name" value="HUPs"/>
    <property type="match status" value="1"/>
</dbReference>
<dbReference type="HAMAP" id="MF_01697">
    <property type="entry name" value="MshC"/>
    <property type="match status" value="1"/>
</dbReference>
<evidence type="ECO:0000313" key="13">
    <source>
        <dbReference type="Proteomes" id="UP000285278"/>
    </source>
</evidence>
<evidence type="ECO:0000256" key="9">
    <source>
        <dbReference type="ARBA" id="ARBA00048350"/>
    </source>
</evidence>
<dbReference type="GO" id="GO:0004817">
    <property type="term" value="F:cysteine-tRNA ligase activity"/>
    <property type="evidence" value="ECO:0007669"/>
    <property type="project" value="TreeGrafter"/>
</dbReference>
<dbReference type="AlphaFoldDB" id="A0A418Q8T1"/>
<dbReference type="GO" id="GO:0005829">
    <property type="term" value="C:cytosol"/>
    <property type="evidence" value="ECO:0007669"/>
    <property type="project" value="TreeGrafter"/>
</dbReference>
<proteinExistence type="inferred from homology"/>
<evidence type="ECO:0000256" key="7">
    <source>
        <dbReference type="ARBA" id="ARBA00022833"/>
    </source>
</evidence>
<comment type="cofactor">
    <cofactor evidence="10">
        <name>Zn(2+)</name>
        <dbReference type="ChEBI" id="CHEBI:29105"/>
    </cofactor>
    <text evidence="10">Binds 1 zinc ion per subunit.</text>
</comment>
<keyword evidence="5 10" id="KW-0479">Metal-binding</keyword>
<organism evidence="12 13">
    <name type="scientific">Corynebacterium falsenii</name>
    <dbReference type="NCBI Taxonomy" id="108486"/>
    <lineage>
        <taxon>Bacteria</taxon>
        <taxon>Bacillati</taxon>
        <taxon>Actinomycetota</taxon>
        <taxon>Actinomycetes</taxon>
        <taxon>Mycobacteriales</taxon>
        <taxon>Corynebacteriaceae</taxon>
        <taxon>Corynebacterium</taxon>
    </lineage>
</organism>
<feature type="binding site" evidence="10">
    <location>
        <begin position="266"/>
        <end position="268"/>
    </location>
    <ligand>
        <name>L-cysteinyl-5'-AMP</name>
        <dbReference type="ChEBI" id="CHEBI:144924"/>
    </ligand>
</feature>
<feature type="binding site" evidence="10">
    <location>
        <position position="300"/>
    </location>
    <ligand>
        <name>L-cysteinyl-5'-AMP</name>
        <dbReference type="ChEBI" id="CHEBI:144924"/>
    </ligand>
</feature>
<comment type="caution">
    <text evidence="12">The sequence shown here is derived from an EMBL/GenBank/DDBJ whole genome shotgun (WGS) entry which is preliminary data.</text>
</comment>
<feature type="short sequence motif" description="'HIGH' region" evidence="10">
    <location>
        <begin position="63"/>
        <end position="73"/>
    </location>
</feature>
<comment type="subunit">
    <text evidence="3 10">Monomer.</text>
</comment>
<evidence type="ECO:0000256" key="8">
    <source>
        <dbReference type="ARBA" id="ARBA00022840"/>
    </source>
</evidence>
<evidence type="ECO:0000256" key="1">
    <source>
        <dbReference type="ARBA" id="ARBA00003679"/>
    </source>
</evidence>
<dbReference type="RefSeq" id="WP_119664548.1">
    <property type="nucleotide sequence ID" value="NZ_QXJK01000003.1"/>
</dbReference>
<dbReference type="InterPro" id="IPR024909">
    <property type="entry name" value="Cys-tRNA/MSH_ligase"/>
</dbReference>
<dbReference type="Proteomes" id="UP000285278">
    <property type="component" value="Unassembled WGS sequence"/>
</dbReference>
<reference evidence="12 13" key="1">
    <citation type="submission" date="2018-09" db="EMBL/GenBank/DDBJ databases">
        <title>Optimization and identification of Corynebacterium falsenii FN1-14 from fish paste.</title>
        <authorList>
            <person name="Daroonpunt R."/>
            <person name="Tanasupawat S."/>
        </authorList>
    </citation>
    <scope>NUCLEOTIDE SEQUENCE [LARGE SCALE GENOMIC DNA]</scope>
    <source>
        <strain evidence="12 13">FN1-14</strain>
    </source>
</reference>
<accession>A0A418Q8T1</accession>
<dbReference type="PRINTS" id="PR00983">
    <property type="entry name" value="TRNASYNTHCYS"/>
</dbReference>
<evidence type="ECO:0000256" key="10">
    <source>
        <dbReference type="HAMAP-Rule" id="MF_01697"/>
    </source>
</evidence>
<dbReference type="GO" id="GO:0006423">
    <property type="term" value="P:cysteinyl-tRNA aminoacylation"/>
    <property type="evidence" value="ECO:0007669"/>
    <property type="project" value="TreeGrafter"/>
</dbReference>
<feature type="binding site" evidence="10">
    <location>
        <position position="76"/>
    </location>
    <ligand>
        <name>L-cysteinyl-5'-AMP</name>
        <dbReference type="ChEBI" id="CHEBI:144924"/>
    </ligand>
</feature>
<dbReference type="STRING" id="1451189.CFAL_05375"/>